<reference evidence="1" key="1">
    <citation type="submission" date="2014-09" db="EMBL/GenBank/DDBJ databases">
        <authorList>
            <person name="Magalhaes I.L.F."/>
            <person name="Oliveira U."/>
            <person name="Santos F.R."/>
            <person name="Vidigal T.H.D.A."/>
            <person name="Brescovit A.D."/>
            <person name="Santos A.J."/>
        </authorList>
    </citation>
    <scope>NUCLEOTIDE SEQUENCE</scope>
    <source>
        <tissue evidence="1">Shoot tissue taken approximately 20 cm above the soil surface</tissue>
    </source>
</reference>
<dbReference type="EMBL" id="GBRH01258470">
    <property type="protein sequence ID" value="JAD39425.1"/>
    <property type="molecule type" value="Transcribed_RNA"/>
</dbReference>
<protein>
    <submittedName>
        <fullName evidence="1">Uncharacterized protein</fullName>
    </submittedName>
</protein>
<organism evidence="1">
    <name type="scientific">Arundo donax</name>
    <name type="common">Giant reed</name>
    <name type="synonym">Donax arundinaceus</name>
    <dbReference type="NCBI Taxonomy" id="35708"/>
    <lineage>
        <taxon>Eukaryota</taxon>
        <taxon>Viridiplantae</taxon>
        <taxon>Streptophyta</taxon>
        <taxon>Embryophyta</taxon>
        <taxon>Tracheophyta</taxon>
        <taxon>Spermatophyta</taxon>
        <taxon>Magnoliopsida</taxon>
        <taxon>Liliopsida</taxon>
        <taxon>Poales</taxon>
        <taxon>Poaceae</taxon>
        <taxon>PACMAD clade</taxon>
        <taxon>Arundinoideae</taxon>
        <taxon>Arundineae</taxon>
        <taxon>Arundo</taxon>
    </lineage>
</organism>
<proteinExistence type="predicted"/>
<sequence length="80" mass="9250">MNCMSNVRPRDSEINKAAHNMSIFRGIIKRCTISMTKLQMKVHRCCSCPINSNTRTGNKILYIFRLRNVISLCRMQNLSS</sequence>
<dbReference type="AlphaFoldDB" id="A0A0A8ZRN3"/>
<accession>A0A0A8ZRN3</accession>
<name>A0A0A8ZRN3_ARUDO</name>
<evidence type="ECO:0000313" key="1">
    <source>
        <dbReference type="EMBL" id="JAD39425.1"/>
    </source>
</evidence>
<reference evidence="1" key="2">
    <citation type="journal article" date="2015" name="Data Brief">
        <title>Shoot transcriptome of the giant reed, Arundo donax.</title>
        <authorList>
            <person name="Barrero R.A."/>
            <person name="Guerrero F.D."/>
            <person name="Moolhuijzen P."/>
            <person name="Goolsby J.A."/>
            <person name="Tidwell J."/>
            <person name="Bellgard S.E."/>
            <person name="Bellgard M.I."/>
        </authorList>
    </citation>
    <scope>NUCLEOTIDE SEQUENCE</scope>
    <source>
        <tissue evidence="1">Shoot tissue taken approximately 20 cm above the soil surface</tissue>
    </source>
</reference>